<protein>
    <submittedName>
        <fullName evidence="2">Unnamed protein product</fullName>
    </submittedName>
</protein>
<accession>C4WQZ9</accession>
<evidence type="ECO:0000313" key="2">
    <source>
        <dbReference type="EMBL" id="EEQ94654.1"/>
    </source>
</evidence>
<dbReference type="Proteomes" id="UP000004386">
    <property type="component" value="Unassembled WGS sequence"/>
</dbReference>
<evidence type="ECO:0000313" key="3">
    <source>
        <dbReference type="Proteomes" id="UP000004386"/>
    </source>
</evidence>
<gene>
    <name evidence="2" type="ORF">OINT_2001901</name>
</gene>
<reference evidence="2 3" key="1">
    <citation type="submission" date="2009-05" db="EMBL/GenBank/DDBJ databases">
        <authorList>
            <person name="Setubal J.C."/>
            <person name="Boyle S."/>
            <person name="Crasta O.R."/>
            <person name="Gillespie J.J."/>
            <person name="Kenyon R.W."/>
            <person name="Lu J."/>
            <person name="Mane S."/>
            <person name="Nagrani S."/>
            <person name="Shallom J.M."/>
            <person name="Shallom S."/>
            <person name="Shukla M."/>
            <person name="Snyder E.E."/>
            <person name="Sobral B.W."/>
            <person name="Wattam A.R."/>
            <person name="Will R."/>
            <person name="Williams K."/>
            <person name="Yoo H."/>
            <person name="Munk C."/>
            <person name="Tapia R."/>
            <person name="Green L."/>
            <person name="Rogers Y."/>
            <person name="Detter J.C."/>
            <person name="Bruce D."/>
            <person name="Brettin T.S."/>
            <person name="Tsolis R."/>
        </authorList>
    </citation>
    <scope>NUCLEOTIDE SEQUENCE [LARGE SCALE GENOMIC DNA]</scope>
    <source>
        <strain evidence="2 3">LMG 3301</strain>
    </source>
</reference>
<dbReference type="EMBL" id="ACQA01000002">
    <property type="protein sequence ID" value="EEQ94654.1"/>
    <property type="molecule type" value="Genomic_DNA"/>
</dbReference>
<dbReference type="HOGENOM" id="CLU_2509419_0_0_5"/>
<feature type="region of interest" description="Disordered" evidence="1">
    <location>
        <begin position="1"/>
        <end position="32"/>
    </location>
</feature>
<evidence type="ECO:0000256" key="1">
    <source>
        <dbReference type="SAM" id="MobiDB-lite"/>
    </source>
</evidence>
<organism evidence="2 3">
    <name type="scientific">Brucella intermedia LMG 3301</name>
    <dbReference type="NCBI Taxonomy" id="641118"/>
    <lineage>
        <taxon>Bacteria</taxon>
        <taxon>Pseudomonadati</taxon>
        <taxon>Pseudomonadota</taxon>
        <taxon>Alphaproteobacteria</taxon>
        <taxon>Hyphomicrobiales</taxon>
        <taxon>Brucellaceae</taxon>
        <taxon>Brucella/Ochrobactrum group</taxon>
        <taxon>Brucella</taxon>
    </lineage>
</organism>
<name>C4WQZ9_9HYPH</name>
<dbReference type="AlphaFoldDB" id="C4WQZ9"/>
<comment type="caution">
    <text evidence="2">The sequence shown here is derived from an EMBL/GenBank/DDBJ whole genome shotgun (WGS) entry which is preliminary data.</text>
</comment>
<proteinExistence type="predicted"/>
<sequence>MQHHPHDWLTTNDALKTHRPHKSSHSAAGDIEPLTLQLPPDLANAINAEVLLEDTTYLDLQTDIVAGADRQPVDVQALGDVLVLG</sequence>